<dbReference type="OrthoDB" id="112631at2"/>
<dbReference type="RefSeq" id="WP_089231768.1">
    <property type="nucleotide sequence ID" value="NZ_FZOY01000002.1"/>
</dbReference>
<keyword evidence="1" id="KW-1133">Transmembrane helix</keyword>
<evidence type="ECO:0000313" key="2">
    <source>
        <dbReference type="EMBL" id="SNS42283.1"/>
    </source>
</evidence>
<dbReference type="Proteomes" id="UP000198426">
    <property type="component" value="Unassembled WGS sequence"/>
</dbReference>
<evidence type="ECO:0008006" key="4">
    <source>
        <dbReference type="Google" id="ProtNLM"/>
    </source>
</evidence>
<feature type="transmembrane region" description="Helical" evidence="1">
    <location>
        <begin position="411"/>
        <end position="429"/>
    </location>
</feature>
<gene>
    <name evidence="2" type="ORF">SAMN05421757_10278</name>
</gene>
<dbReference type="EMBL" id="FZOY01000002">
    <property type="protein sequence ID" value="SNS42283.1"/>
    <property type="molecule type" value="Genomic_DNA"/>
</dbReference>
<feature type="transmembrane region" description="Helical" evidence="1">
    <location>
        <begin position="387"/>
        <end position="405"/>
    </location>
</feature>
<feature type="transmembrane region" description="Helical" evidence="1">
    <location>
        <begin position="24"/>
        <end position="48"/>
    </location>
</feature>
<feature type="transmembrane region" description="Helical" evidence="1">
    <location>
        <begin position="110"/>
        <end position="128"/>
    </location>
</feature>
<protein>
    <recommendedName>
        <fullName evidence="4">Dolichyl-phosphate-mannose-protein mannosyltransferase</fullName>
    </recommendedName>
</protein>
<feature type="transmembrane region" description="Helical" evidence="1">
    <location>
        <begin position="228"/>
        <end position="246"/>
    </location>
</feature>
<keyword evidence="1" id="KW-0472">Membrane</keyword>
<name>A0A239EE49_9RHOB</name>
<evidence type="ECO:0000256" key="1">
    <source>
        <dbReference type="SAM" id="Phobius"/>
    </source>
</evidence>
<accession>A0A239EE49</accession>
<keyword evidence="1" id="KW-0812">Transmembrane</keyword>
<reference evidence="2 3" key="1">
    <citation type="submission" date="2017-06" db="EMBL/GenBank/DDBJ databases">
        <authorList>
            <person name="Kim H.J."/>
            <person name="Triplett B.A."/>
        </authorList>
    </citation>
    <scope>NUCLEOTIDE SEQUENCE [LARGE SCALE GENOMIC DNA]</scope>
    <source>
        <strain evidence="2 3">DSM 29339</strain>
    </source>
</reference>
<feature type="transmembrane region" description="Helical" evidence="1">
    <location>
        <begin position="357"/>
        <end position="375"/>
    </location>
</feature>
<feature type="transmembrane region" description="Helical" evidence="1">
    <location>
        <begin position="187"/>
        <end position="216"/>
    </location>
</feature>
<sequence length="440" mass="47879">MRARWRQTSPDDPQAVALPMSRPAILWTGAALLCLGIAGAVSVFLLAYRIGYDTIFDMPAGFGPRIAAILQEGHYYVESDGYRDYTGRPPFLPHLYALLWSWTGSIPAMLVAKNLILGGLLAACFALFCRRAMVPAGAAAAGLLLLFAIPFNAFTMLTLSYEEALLGFLIPSILALAIAERTPWDRLLLAGLLAVTYLTKSSAFLFCGTFAVALLFSARWSSPLLRTLPLLAVLATAVAWGGYSAARTGAFAVGSTSSSTNGWNLWKGNNPRFAEIYPGRHLDELAAEARTAAPQFGSEWEAHRYYTGLALDFVTEHPGQALRNTGRKLSNMLFGIRDFEFNRNRTSKVVLHTGSMLVNRALLFAALGLSLTWLLRRETSPMRRRAGGLFLLLALSYSAPFLVGFAYSRHLVPVFVSAVLVVLLAARPLDHGGSRASNGR</sequence>
<feature type="transmembrane region" description="Helical" evidence="1">
    <location>
        <begin position="134"/>
        <end position="157"/>
    </location>
</feature>
<proteinExistence type="predicted"/>
<keyword evidence="3" id="KW-1185">Reference proteome</keyword>
<dbReference type="AlphaFoldDB" id="A0A239EE49"/>
<evidence type="ECO:0000313" key="3">
    <source>
        <dbReference type="Proteomes" id="UP000198426"/>
    </source>
</evidence>
<organism evidence="2 3">
    <name type="scientific">Tropicimonas sediminicola</name>
    <dbReference type="NCBI Taxonomy" id="1031541"/>
    <lineage>
        <taxon>Bacteria</taxon>
        <taxon>Pseudomonadati</taxon>
        <taxon>Pseudomonadota</taxon>
        <taxon>Alphaproteobacteria</taxon>
        <taxon>Rhodobacterales</taxon>
        <taxon>Roseobacteraceae</taxon>
        <taxon>Tropicimonas</taxon>
    </lineage>
</organism>